<dbReference type="EMBL" id="QFRI01000003">
    <property type="protein sequence ID" value="PWH82060.1"/>
    <property type="molecule type" value="Genomic_DNA"/>
</dbReference>
<evidence type="ECO:0000256" key="1">
    <source>
        <dbReference type="SAM" id="SignalP"/>
    </source>
</evidence>
<dbReference type="OrthoDB" id="98874at2"/>
<evidence type="ECO:0000313" key="4">
    <source>
        <dbReference type="EMBL" id="PWH82060.1"/>
    </source>
</evidence>
<dbReference type="AlphaFoldDB" id="A0A2U2X2Q7"/>
<feature type="chain" id="PRO_5015775157" evidence="1">
    <location>
        <begin position="19"/>
        <end position="653"/>
    </location>
</feature>
<sequence length="653" mass="75985">MRHIFLLLFLCISMTTLAQENYDSESYRVSLGDLESKTFTKDSTANALVIYEKAKSYVSKSDFDLRTEEKHKIKILKREGFEHATVEIHLYSNGSRVEKVEKILATTYTMVDGEVIKTKLEEDNIFTEKYDENHTLVKFTLPNVKVGSVISYSYTTISPFMMKYHGWSFQGSIPKLYSEYTPSIPGNWEYNIKLVGGQKLAINESEVEKNCLIAGNGASSHCFNARYAMKDIPAFIEEDYMTSKSNYLIKIEYDLKTFRRFDGTLEHFTKTWKTVDKELKSHAKIGKQLNKSVDLEDFLSEDIINETDLLKKAQSIYKHVQNNYNWDEEYLIFSETSVKDLIKNKSGNVASINILLHNLLKESGIEVKPILISTRENGFPTKIFPVIYDFNYLITQATINDKTYLLDATDKFLNFGEIPFKCLNEYGRLLDFKNGSDWIELKPYKPSNTYYQAELHFDDNGVLIGNIKSKRTGYHALNKRKSYFSNKNSYLDKLENTFPYIEISDFEVTSEGATSEDYKENYNIEYNFDEAGNNIYLNPFFVKFFSENPFKLQQRTYPIDFGYKDTYFYMFKLEIAENYKVIEMPKNLNLSLPNDAGQILFSANQLANTLNLTLKIDFKRSKYDAEYYPFLKEFMNKIVNIQNNSIILLEKTN</sequence>
<dbReference type="Proteomes" id="UP000245375">
    <property type="component" value="Unassembled WGS sequence"/>
</dbReference>
<evidence type="ECO:0000259" key="2">
    <source>
        <dbReference type="Pfam" id="PF01841"/>
    </source>
</evidence>
<evidence type="ECO:0000259" key="3">
    <source>
        <dbReference type="Pfam" id="PF12969"/>
    </source>
</evidence>
<dbReference type="Gene3D" id="2.60.40.3140">
    <property type="match status" value="1"/>
</dbReference>
<dbReference type="InterPro" id="IPR024618">
    <property type="entry name" value="DUF3857"/>
</dbReference>
<dbReference type="Pfam" id="PF01841">
    <property type="entry name" value="Transglut_core"/>
    <property type="match status" value="1"/>
</dbReference>
<dbReference type="InterPro" id="IPR002931">
    <property type="entry name" value="Transglutaminase-like"/>
</dbReference>
<gene>
    <name evidence="4" type="ORF">DIS18_12405</name>
</gene>
<dbReference type="Gene3D" id="2.60.120.1130">
    <property type="match status" value="1"/>
</dbReference>
<protein>
    <submittedName>
        <fullName evidence="4">Uncharacterized protein</fullName>
    </submittedName>
</protein>
<organism evidence="4 5">
    <name type="scientific">Algibacter marinivivus</name>
    <dbReference type="NCBI Taxonomy" id="2100723"/>
    <lineage>
        <taxon>Bacteria</taxon>
        <taxon>Pseudomonadati</taxon>
        <taxon>Bacteroidota</taxon>
        <taxon>Flavobacteriia</taxon>
        <taxon>Flavobacteriales</taxon>
        <taxon>Flavobacteriaceae</taxon>
        <taxon>Algibacter</taxon>
    </lineage>
</organism>
<feature type="domain" description="Transglutaminase-like" evidence="2">
    <location>
        <begin position="304"/>
        <end position="373"/>
    </location>
</feature>
<feature type="signal peptide" evidence="1">
    <location>
        <begin position="1"/>
        <end position="18"/>
    </location>
</feature>
<keyword evidence="1" id="KW-0732">Signal</keyword>
<dbReference type="Gene3D" id="3.10.620.30">
    <property type="match status" value="1"/>
</dbReference>
<name>A0A2U2X2Q7_9FLAO</name>
<proteinExistence type="predicted"/>
<dbReference type="RefSeq" id="WP_109353400.1">
    <property type="nucleotide sequence ID" value="NZ_QFRI01000003.1"/>
</dbReference>
<comment type="caution">
    <text evidence="4">The sequence shown here is derived from an EMBL/GenBank/DDBJ whole genome shotgun (WGS) entry which is preliminary data.</text>
</comment>
<reference evidence="4" key="2">
    <citation type="submission" date="2018-05" db="EMBL/GenBank/DDBJ databases">
        <authorList>
            <person name="Lanie J.A."/>
            <person name="Ng W.-L."/>
            <person name="Kazmierczak K.M."/>
            <person name="Andrzejewski T.M."/>
            <person name="Davidsen T.M."/>
            <person name="Wayne K.J."/>
            <person name="Tettelin H."/>
            <person name="Glass J.I."/>
            <person name="Rusch D."/>
            <person name="Podicherti R."/>
            <person name="Tsui H.-C.T."/>
            <person name="Winkler M.E."/>
        </authorList>
    </citation>
    <scope>NUCLEOTIDE SEQUENCE [LARGE SCALE GENOMIC DNA]</scope>
    <source>
        <strain evidence="4">ZY111</strain>
    </source>
</reference>
<reference evidence="4" key="1">
    <citation type="submission" date="2018-05" db="EMBL/GenBank/DDBJ databases">
        <title>Algibacter marinivivus sp. nov., isolated from sample around a algae.</title>
        <authorList>
            <person name="Zhong X."/>
        </authorList>
    </citation>
    <scope>NUCLEOTIDE SEQUENCE [LARGE SCALE GENOMIC DNA]</scope>
    <source>
        <strain evidence="4">ZY111</strain>
    </source>
</reference>
<accession>A0A2U2X2Q7</accession>
<feature type="domain" description="DUF3857" evidence="3">
    <location>
        <begin position="70"/>
        <end position="200"/>
    </location>
</feature>
<evidence type="ECO:0000313" key="5">
    <source>
        <dbReference type="Proteomes" id="UP000245375"/>
    </source>
</evidence>
<keyword evidence="5" id="KW-1185">Reference proteome</keyword>
<dbReference type="Pfam" id="PF12969">
    <property type="entry name" value="DUF3857"/>
    <property type="match status" value="1"/>
</dbReference>